<evidence type="ECO:0000259" key="1">
    <source>
        <dbReference type="Pfam" id="PF09588"/>
    </source>
</evidence>
<organism evidence="2 3">
    <name type="scientific">Borrelia miyamotoi</name>
    <dbReference type="NCBI Taxonomy" id="47466"/>
    <lineage>
        <taxon>Bacteria</taxon>
        <taxon>Pseudomonadati</taxon>
        <taxon>Spirochaetota</taxon>
        <taxon>Spirochaetia</taxon>
        <taxon>Spirochaetales</taxon>
        <taxon>Borreliaceae</taxon>
        <taxon>Borrelia</taxon>
    </lineage>
</organism>
<dbReference type="InterPro" id="IPR011604">
    <property type="entry name" value="PDDEXK-like_dom_sf"/>
</dbReference>
<dbReference type="InterPro" id="IPR011335">
    <property type="entry name" value="Restrct_endonuc-II-like"/>
</dbReference>
<sequence>MTSINKITKINDNKLEVGMGHLSVYGQQVFKGYEELVKQSYVQIKTKHKNTSKISRIGRKLPGIKKTEYFKFNSKVDFNIQRASLHRMGASEVGSMFVGADSALKLITTRVLKSLGKELPFEDNLSMRKGKVLENLAVDEFLSIYSDNIQVIHKNKYANGIDKYNYFKKINGDNTLVGATIDGWLINEQGEAELLEIKYSDNLSLRSAILEYNKTGNFLDNKYFFKYYIQVQLQLACTGLSIGNLFFLIGNEPINCVIIRNNDLISKVMSFVKELDIEVVRICKSLRAEGDIQTIDLQTLSEHIKSMLEDSYVYKNLSELDYKVEFMKFVESIELEIGEVQTQHLKDSLTEINYLKAQINKIEKDNALELAKITKSIKDKLKLCIDNMFKDNLFSEHVNYRFGGNLFVIDTTKRAIKDRFRYLINTDALGFNLGSSYNAYILDTLAG</sequence>
<reference evidence="2" key="1">
    <citation type="submission" date="2022-12" db="EMBL/GenBank/DDBJ databases">
        <title>B. miyamotoi WGS.</title>
        <authorList>
            <person name="Kuleshov K.V."/>
            <person name="Hoornstra D."/>
            <person name="Hovius J.W."/>
            <person name="Platonov A.E."/>
            <person name="Telford S.R. III."/>
        </authorList>
    </citation>
    <scope>NUCLEOTIDE SEQUENCE</scope>
    <source>
        <strain evidence="2">410</strain>
        <plasmid evidence="2">p410-cp30-2</plasmid>
    </source>
</reference>
<dbReference type="SUPFAM" id="SSF52980">
    <property type="entry name" value="Restriction endonuclease-like"/>
    <property type="match status" value="1"/>
</dbReference>
<evidence type="ECO:0000313" key="3">
    <source>
        <dbReference type="Proteomes" id="UP001164544"/>
    </source>
</evidence>
<name>A0AAQ2WX94_9SPIR</name>
<proteinExistence type="predicted"/>
<feature type="domain" description="YqaJ viral recombinase" evidence="1">
    <location>
        <begin position="85"/>
        <end position="240"/>
    </location>
</feature>
<protein>
    <submittedName>
        <fullName evidence="2">DUF244 domain-containing protein</fullName>
    </submittedName>
</protein>
<dbReference type="RefSeq" id="WP_084796524.1">
    <property type="nucleotide sequence ID" value="NZ_CP017127.1"/>
</dbReference>
<dbReference type="Pfam" id="PF09588">
    <property type="entry name" value="YqaJ"/>
    <property type="match status" value="1"/>
</dbReference>
<accession>A0AAQ2WX94</accession>
<dbReference type="InterPro" id="IPR004335">
    <property type="entry name" value="DUF244"/>
</dbReference>
<gene>
    <name evidence="2" type="ORF">O5398_05840</name>
</gene>
<dbReference type="Proteomes" id="UP001164544">
    <property type="component" value="Plasmid p410-cp30-2"/>
</dbReference>
<dbReference type="Pfam" id="PF03112">
    <property type="entry name" value="DUF244"/>
    <property type="match status" value="1"/>
</dbReference>
<evidence type="ECO:0000313" key="2">
    <source>
        <dbReference type="EMBL" id="WAZ91630.1"/>
    </source>
</evidence>
<dbReference type="AlphaFoldDB" id="A0AAQ2WX94"/>
<geneLocation type="plasmid" evidence="2 3">
    <name>p410-cp30-2</name>
</geneLocation>
<dbReference type="Gene3D" id="3.90.320.10">
    <property type="match status" value="1"/>
</dbReference>
<keyword evidence="2" id="KW-0614">Plasmid</keyword>
<dbReference type="InterPro" id="IPR019080">
    <property type="entry name" value="YqaJ_viral_recombinase"/>
</dbReference>
<dbReference type="EMBL" id="CP114642">
    <property type="protein sequence ID" value="WAZ91630.1"/>
    <property type="molecule type" value="Genomic_DNA"/>
</dbReference>